<dbReference type="EMBL" id="JBHTAC010000002">
    <property type="protein sequence ID" value="MFC7241411.1"/>
    <property type="molecule type" value="Genomic_DNA"/>
</dbReference>
<name>A0ABW2GMY8_9ACTN</name>
<accession>A0ABW2GMY8</accession>
<proteinExistence type="predicted"/>
<evidence type="ECO:0000313" key="3">
    <source>
        <dbReference type="Proteomes" id="UP001596392"/>
    </source>
</evidence>
<organism evidence="2 3">
    <name type="scientific">Catellatospora aurea</name>
    <dbReference type="NCBI Taxonomy" id="1337874"/>
    <lineage>
        <taxon>Bacteria</taxon>
        <taxon>Bacillati</taxon>
        <taxon>Actinomycetota</taxon>
        <taxon>Actinomycetes</taxon>
        <taxon>Micromonosporales</taxon>
        <taxon>Micromonosporaceae</taxon>
        <taxon>Catellatospora</taxon>
    </lineage>
</organism>
<keyword evidence="3" id="KW-1185">Reference proteome</keyword>
<protein>
    <submittedName>
        <fullName evidence="2">DUF4240 domain-containing protein</fullName>
    </submittedName>
</protein>
<evidence type="ECO:0000313" key="2">
    <source>
        <dbReference type="EMBL" id="MFC7241411.1"/>
    </source>
</evidence>
<dbReference type="InterPro" id="IPR025334">
    <property type="entry name" value="DUF4240"/>
</dbReference>
<comment type="caution">
    <text evidence="2">The sequence shown here is derived from an EMBL/GenBank/DDBJ whole genome shotgun (WGS) entry which is preliminary data.</text>
</comment>
<feature type="domain" description="DUF4240" evidence="1">
    <location>
        <begin position="1"/>
        <end position="142"/>
    </location>
</feature>
<gene>
    <name evidence="2" type="ORF">ACFQO7_02845</name>
</gene>
<dbReference type="Pfam" id="PF14024">
    <property type="entry name" value="DUF4240"/>
    <property type="match status" value="1"/>
</dbReference>
<evidence type="ECO:0000259" key="1">
    <source>
        <dbReference type="Pfam" id="PF14024"/>
    </source>
</evidence>
<sequence>MDTADFWSLIERSAAATDDPVDRLDWLTDELSRLPVDEIIDFDVRLDEQRERADTWLMWAAALQICDGLCSDDGFWYFQLWLVGLGRQAFDLVVADPDALATVPAVQALVTADIGERTTQWADGAWPSLEGLDDVAAQAYRRVTGCADDDEGFFELVEERGHGGGSSPDPADVDWNHEDPAECVRWLPRVSATFPLSARSVREERSRQAMAELLAESGQTEDEFFAEVFGARPDQRS</sequence>
<dbReference type="Proteomes" id="UP001596392">
    <property type="component" value="Unassembled WGS sequence"/>
</dbReference>
<dbReference type="RefSeq" id="WP_376804881.1">
    <property type="nucleotide sequence ID" value="NZ_JBHTAC010000002.1"/>
</dbReference>
<reference evidence="3" key="1">
    <citation type="journal article" date="2019" name="Int. J. Syst. Evol. Microbiol.">
        <title>The Global Catalogue of Microorganisms (GCM) 10K type strain sequencing project: providing services to taxonomists for standard genome sequencing and annotation.</title>
        <authorList>
            <consortium name="The Broad Institute Genomics Platform"/>
            <consortium name="The Broad Institute Genome Sequencing Center for Infectious Disease"/>
            <person name="Wu L."/>
            <person name="Ma J."/>
        </authorList>
    </citation>
    <scope>NUCLEOTIDE SEQUENCE [LARGE SCALE GENOMIC DNA]</scope>
    <source>
        <strain evidence="3">CGMCC 1.9106</strain>
    </source>
</reference>